<dbReference type="GO" id="GO:0031297">
    <property type="term" value="P:replication fork processing"/>
    <property type="evidence" value="ECO:0007669"/>
    <property type="project" value="UniProtKB-UniRule"/>
</dbReference>
<comment type="function">
    <text evidence="7">Plays an important role in the control of DNA replication and the maintenance of replication fork stability.</text>
</comment>
<evidence type="ECO:0000256" key="4">
    <source>
        <dbReference type="ARBA" id="ARBA00022880"/>
    </source>
</evidence>
<name>D5G6J9_TUBMM</name>
<keyword evidence="6 7" id="KW-0131">Cell cycle</keyword>
<dbReference type="PANTHER" id="PTHR13220">
    <property type="entry name" value="TIMELESS INTERACTING-RELATED"/>
    <property type="match status" value="1"/>
</dbReference>
<dbReference type="STRING" id="656061.D5G6J9"/>
<sequence>MPGDSSNTAGENYMDDDLFEYDADIPDIDTTIRQPTPEKKDGTKDNLGLEEEVKIRKKRINVKLDEARLLREDIGIPKLRREAHKKLRFKGKGYEYRDAARLLSYYQLWADDLYKKAKFRDTLQIIEKLGHSRRMKMEREAWVMDSKKKTSGDTEEKSLDQGLDEGRPGTSTTPGVQGDEVPPNDDDLYSRPTGAVAPTTGNDGALFLGGVPSDSEEENFGPSDDDLDALMDEMAAAGAAGVPAIGTTTVAASLIDKGKDLPKVTPIAPPIDEFADEMEAMAELEGDW</sequence>
<evidence type="ECO:0000256" key="3">
    <source>
        <dbReference type="ARBA" id="ARBA00022763"/>
    </source>
</evidence>
<dbReference type="GeneID" id="9181227"/>
<organism evidence="10 11">
    <name type="scientific">Tuber melanosporum (strain Mel28)</name>
    <name type="common">Perigord black truffle</name>
    <dbReference type="NCBI Taxonomy" id="656061"/>
    <lineage>
        <taxon>Eukaryota</taxon>
        <taxon>Fungi</taxon>
        <taxon>Dikarya</taxon>
        <taxon>Ascomycota</taxon>
        <taxon>Pezizomycotina</taxon>
        <taxon>Pezizomycetes</taxon>
        <taxon>Pezizales</taxon>
        <taxon>Tuberaceae</taxon>
        <taxon>Tuber</taxon>
    </lineage>
</organism>
<dbReference type="OMA" id="ADMDDMW"/>
<dbReference type="GO" id="GO:0031298">
    <property type="term" value="C:replication fork protection complex"/>
    <property type="evidence" value="ECO:0007669"/>
    <property type="project" value="TreeGrafter"/>
</dbReference>
<dbReference type="Pfam" id="PF07962">
    <property type="entry name" value="Swi3"/>
    <property type="match status" value="1"/>
</dbReference>
<evidence type="ECO:0000256" key="6">
    <source>
        <dbReference type="ARBA" id="ARBA00023306"/>
    </source>
</evidence>
<dbReference type="GO" id="GO:0000076">
    <property type="term" value="P:DNA replication checkpoint signaling"/>
    <property type="evidence" value="ECO:0007669"/>
    <property type="project" value="UniProtKB-UniRule"/>
</dbReference>
<evidence type="ECO:0000256" key="7">
    <source>
        <dbReference type="RuleBase" id="RU366049"/>
    </source>
</evidence>
<dbReference type="KEGG" id="tml:GSTUM_00004513001"/>
<feature type="compositionally biased region" description="Basic and acidic residues" evidence="8">
    <location>
        <begin position="141"/>
        <end position="167"/>
    </location>
</feature>
<dbReference type="GO" id="GO:0006974">
    <property type="term" value="P:DNA damage response"/>
    <property type="evidence" value="ECO:0007669"/>
    <property type="project" value="UniProtKB-KW"/>
</dbReference>
<dbReference type="GO" id="GO:0043111">
    <property type="term" value="P:replication fork arrest"/>
    <property type="evidence" value="ECO:0007669"/>
    <property type="project" value="TreeGrafter"/>
</dbReference>
<dbReference type="InParanoid" id="D5G6J9"/>
<dbReference type="RefSeq" id="XP_002835985.1">
    <property type="nucleotide sequence ID" value="XM_002835939.1"/>
</dbReference>
<comment type="similarity">
    <text evidence="2 7">Belongs to the CSM3 family.</text>
</comment>
<gene>
    <name evidence="10" type="ORF">GSTUM_00004513001</name>
</gene>
<evidence type="ECO:0000313" key="11">
    <source>
        <dbReference type="Proteomes" id="UP000006911"/>
    </source>
</evidence>
<dbReference type="PANTHER" id="PTHR13220:SF11">
    <property type="entry name" value="TIMELESS-INTERACTING PROTEIN"/>
    <property type="match status" value="1"/>
</dbReference>
<keyword evidence="11" id="KW-1185">Reference proteome</keyword>
<accession>D5G6J9</accession>
<evidence type="ECO:0000256" key="2">
    <source>
        <dbReference type="ARBA" id="ARBA00006075"/>
    </source>
</evidence>
<dbReference type="EMBL" id="FN430009">
    <property type="protein sequence ID" value="CAZ80142.1"/>
    <property type="molecule type" value="Genomic_DNA"/>
</dbReference>
<dbReference type="InterPro" id="IPR040038">
    <property type="entry name" value="TIPIN/Csm3/Swi3"/>
</dbReference>
<evidence type="ECO:0000256" key="1">
    <source>
        <dbReference type="ARBA" id="ARBA00004123"/>
    </source>
</evidence>
<dbReference type="FunCoup" id="D5G6J9">
    <property type="interactions" value="202"/>
</dbReference>
<keyword evidence="3 7" id="KW-0227">DNA damage</keyword>
<dbReference type="InterPro" id="IPR012923">
    <property type="entry name" value="Csm3"/>
</dbReference>
<protein>
    <recommendedName>
        <fullName evidence="7">Chromosome segregation in meiosis protein</fullName>
    </recommendedName>
</protein>
<dbReference type="AlphaFoldDB" id="D5G6J9"/>
<dbReference type="eggNOG" id="KOG3004">
    <property type="taxonomic scope" value="Eukaryota"/>
</dbReference>
<reference evidence="10 11" key="1">
    <citation type="journal article" date="2010" name="Nature">
        <title>Perigord black truffle genome uncovers evolutionary origins and mechanisms of symbiosis.</title>
        <authorList>
            <person name="Martin F."/>
            <person name="Kohler A."/>
            <person name="Murat C."/>
            <person name="Balestrini R."/>
            <person name="Coutinho P.M."/>
            <person name="Jaillon O."/>
            <person name="Montanini B."/>
            <person name="Morin E."/>
            <person name="Noel B."/>
            <person name="Percudani R."/>
            <person name="Porcel B."/>
            <person name="Rubini A."/>
            <person name="Amicucci A."/>
            <person name="Amselem J."/>
            <person name="Anthouard V."/>
            <person name="Arcioni S."/>
            <person name="Artiguenave F."/>
            <person name="Aury J.M."/>
            <person name="Ballario P."/>
            <person name="Bolchi A."/>
            <person name="Brenna A."/>
            <person name="Brun A."/>
            <person name="Buee M."/>
            <person name="Cantarel B."/>
            <person name="Chevalier G."/>
            <person name="Couloux A."/>
            <person name="Da Silva C."/>
            <person name="Denoeud F."/>
            <person name="Duplessis S."/>
            <person name="Ghignone S."/>
            <person name="Hilselberger B."/>
            <person name="Iotti M."/>
            <person name="Marcais B."/>
            <person name="Mello A."/>
            <person name="Miranda M."/>
            <person name="Pacioni G."/>
            <person name="Quesneville H."/>
            <person name="Riccioni C."/>
            <person name="Ruotolo R."/>
            <person name="Splivallo R."/>
            <person name="Stocchi V."/>
            <person name="Tisserant E."/>
            <person name="Viscomi A.R."/>
            <person name="Zambonelli A."/>
            <person name="Zampieri E."/>
            <person name="Henrissat B."/>
            <person name="Lebrun M.H."/>
            <person name="Paolocci F."/>
            <person name="Bonfante P."/>
            <person name="Ottonello S."/>
            <person name="Wincker P."/>
        </authorList>
    </citation>
    <scope>NUCLEOTIDE SEQUENCE [LARGE SCALE GENOMIC DNA]</scope>
    <source>
        <strain evidence="10 11">Mel28</strain>
    </source>
</reference>
<dbReference type="HOGENOM" id="CLU_036204_1_0_1"/>
<evidence type="ECO:0000313" key="10">
    <source>
        <dbReference type="EMBL" id="CAZ80142.1"/>
    </source>
</evidence>
<evidence type="ECO:0000256" key="8">
    <source>
        <dbReference type="SAM" id="MobiDB-lite"/>
    </source>
</evidence>
<dbReference type="Proteomes" id="UP000006911">
    <property type="component" value="Unassembled WGS sequence"/>
</dbReference>
<dbReference type="GO" id="GO:0003677">
    <property type="term" value="F:DNA binding"/>
    <property type="evidence" value="ECO:0007669"/>
    <property type="project" value="TreeGrafter"/>
</dbReference>
<feature type="region of interest" description="Disordered" evidence="8">
    <location>
        <begin position="141"/>
        <end position="201"/>
    </location>
</feature>
<keyword evidence="4" id="KW-0236">DNA replication inhibitor</keyword>
<proteinExistence type="inferred from homology"/>
<feature type="domain" description="Chromosome segregation in meiosis protein 3" evidence="9">
    <location>
        <begin position="63"/>
        <end position="146"/>
    </location>
</feature>
<keyword evidence="5 7" id="KW-0539">Nucleus</keyword>
<comment type="subcellular location">
    <subcellularLocation>
        <location evidence="1 7">Nucleus</location>
    </subcellularLocation>
</comment>
<evidence type="ECO:0000259" key="9">
    <source>
        <dbReference type="Pfam" id="PF07962"/>
    </source>
</evidence>
<evidence type="ECO:0000256" key="5">
    <source>
        <dbReference type="ARBA" id="ARBA00023242"/>
    </source>
</evidence>